<organism evidence="2 3">
    <name type="scientific">Mycolicibacterium sphagni</name>
    <dbReference type="NCBI Taxonomy" id="1786"/>
    <lineage>
        <taxon>Bacteria</taxon>
        <taxon>Bacillati</taxon>
        <taxon>Actinomycetota</taxon>
        <taxon>Actinomycetes</taxon>
        <taxon>Mycobacteriales</taxon>
        <taxon>Mycobacteriaceae</taxon>
        <taxon>Mycolicibacterium</taxon>
    </lineage>
</organism>
<dbReference type="Proteomes" id="UP000708347">
    <property type="component" value="Unassembled WGS sequence"/>
</dbReference>
<dbReference type="InterPro" id="IPR017517">
    <property type="entry name" value="Maleyloyr_isom"/>
</dbReference>
<dbReference type="EMBL" id="VBSB01000007">
    <property type="protein sequence ID" value="NTY60109.1"/>
    <property type="molecule type" value="Genomic_DNA"/>
</dbReference>
<name>A0ABX2JTH4_9MYCO</name>
<dbReference type="InterPro" id="IPR024344">
    <property type="entry name" value="MDMPI_metal-binding"/>
</dbReference>
<keyword evidence="3" id="KW-1185">Reference proteome</keyword>
<dbReference type="NCBIfam" id="TIGR03085">
    <property type="entry name" value="TIGR03085 family metal-binding protein"/>
    <property type="match status" value="1"/>
</dbReference>
<gene>
    <name evidence="2" type="ORF">FEG63_11185</name>
</gene>
<protein>
    <submittedName>
        <fullName evidence="2">TIGR03085 family protein</fullName>
    </submittedName>
</protein>
<dbReference type="Pfam" id="PF11716">
    <property type="entry name" value="MDMPI_N"/>
    <property type="match status" value="1"/>
</dbReference>
<proteinExistence type="predicted"/>
<dbReference type="SUPFAM" id="SSF109854">
    <property type="entry name" value="DinB/YfiT-like putative metalloenzymes"/>
    <property type="match status" value="1"/>
</dbReference>
<accession>A0ABX2JTH4</accession>
<reference evidence="2 3" key="1">
    <citation type="submission" date="2019-05" db="EMBL/GenBank/DDBJ databases">
        <title>Mycolicibacterium sphagni ENV482 genome assembly.</title>
        <authorList>
            <person name="Chen W."/>
            <person name="Faulkner N.W."/>
            <person name="Hyman M.R."/>
        </authorList>
    </citation>
    <scope>NUCLEOTIDE SEQUENCE [LARGE SCALE GENOMIC DNA]</scope>
    <source>
        <strain evidence="2 3">ENV482</strain>
    </source>
</reference>
<dbReference type="RefSeq" id="WP_174397967.1">
    <property type="nucleotide sequence ID" value="NZ_VBSB01000007.1"/>
</dbReference>
<comment type="caution">
    <text evidence="2">The sequence shown here is derived from an EMBL/GenBank/DDBJ whole genome shotgun (WGS) entry which is preliminary data.</text>
</comment>
<dbReference type="InterPro" id="IPR034660">
    <property type="entry name" value="DinB/YfiT-like"/>
</dbReference>
<evidence type="ECO:0000313" key="3">
    <source>
        <dbReference type="Proteomes" id="UP000708347"/>
    </source>
</evidence>
<dbReference type="NCBIfam" id="TIGR03083">
    <property type="entry name" value="maleylpyruvate isomerase family mycothiol-dependent enzyme"/>
    <property type="match status" value="1"/>
</dbReference>
<evidence type="ECO:0000259" key="1">
    <source>
        <dbReference type="Pfam" id="PF11716"/>
    </source>
</evidence>
<dbReference type="InterPro" id="IPR017519">
    <property type="entry name" value="CHP03085"/>
</dbReference>
<sequence>MSIVQRERAAMVAAFRAVGPDAPTLCGGWTTRDLTAHLLVRERRPDAMPGILFAPLAPYTARVQNKLTASTKWDDPVELFATGPPLLSAFKFLDPVASIHEMFVHHEDVRRAQTGWEPRELDAKTTAAIKRRIPVVSRAALSKAMAAVPARLTLRTPDGQTVTTVGHGSPVTVTGEPLELLLFAFGRNAVRVDFDGDDEVISAVLAAERGF</sequence>
<evidence type="ECO:0000313" key="2">
    <source>
        <dbReference type="EMBL" id="NTY60109.1"/>
    </source>
</evidence>
<feature type="domain" description="Mycothiol-dependent maleylpyruvate isomerase metal-binding" evidence="1">
    <location>
        <begin position="8"/>
        <end position="43"/>
    </location>
</feature>